<sequence>MPNEEYVKEVFDYLHSIPETGLNEFKTSQFIGNELKRFGYEVIENIGQTGIVAIMRGSEDGVCLGVRADMDALEFEMEGKKTNIHACGHDANCTMVLGAAKEISEKGILKGIIMFIFQPAEEISKGAKLICESNILHDVDELVGIHLRPIEEAKLGEGTPALYHGASNAINVEIFGLESHGARPHLGINAIDAASLCINAINSVRVDPRIAHSAKVTKISSSGSAHNIIPSKVSMTLDVRAQNNQTMDKLIEAIKRAVSMSAQSIGAKAKIEVPAGVIAAEYDRGMIESAKESIIEVLGSSLDPIVTPGGEDFHYYNKALNIKSTYIGLGADLVPGLHHPQMAFDLKALEYGKDIIIKFIEKRLG</sequence>
<dbReference type="NCBIfam" id="TIGR01891">
    <property type="entry name" value="amidohydrolases"/>
    <property type="match status" value="1"/>
</dbReference>
<feature type="binding site" evidence="1">
    <location>
        <position position="122"/>
    </location>
    <ligand>
        <name>Mn(2+)</name>
        <dbReference type="ChEBI" id="CHEBI:29035"/>
        <label>2</label>
    </ligand>
</feature>
<evidence type="ECO:0000313" key="4">
    <source>
        <dbReference type="Proteomes" id="UP000216024"/>
    </source>
</evidence>
<comment type="caution">
    <text evidence="3">The sequence shown here is derived from an EMBL/GenBank/DDBJ whole genome shotgun (WGS) entry which is preliminary data.</text>
</comment>
<name>A0A267MJY4_9FIRM</name>
<organism evidence="3 4">
    <name type="scientific">Anaeromicrobium sediminis</name>
    <dbReference type="NCBI Taxonomy" id="1478221"/>
    <lineage>
        <taxon>Bacteria</taxon>
        <taxon>Bacillati</taxon>
        <taxon>Bacillota</taxon>
        <taxon>Clostridia</taxon>
        <taxon>Peptostreptococcales</taxon>
        <taxon>Thermotaleaceae</taxon>
        <taxon>Anaeromicrobium</taxon>
    </lineage>
</organism>
<comment type="cofactor">
    <cofactor evidence="1">
        <name>Mn(2+)</name>
        <dbReference type="ChEBI" id="CHEBI:29035"/>
    </cofactor>
    <text evidence="1">The Mn(2+) ion enhances activity.</text>
</comment>
<evidence type="ECO:0000313" key="3">
    <source>
        <dbReference type="EMBL" id="PAB59103.1"/>
    </source>
</evidence>
<dbReference type="InterPro" id="IPR036264">
    <property type="entry name" value="Bact_exopeptidase_dim_dom"/>
</dbReference>
<feature type="binding site" evidence="1">
    <location>
        <position position="89"/>
    </location>
    <ligand>
        <name>Mn(2+)</name>
        <dbReference type="ChEBI" id="CHEBI:29035"/>
        <label>2</label>
    </ligand>
</feature>
<dbReference type="GO" id="GO:0016787">
    <property type="term" value="F:hydrolase activity"/>
    <property type="evidence" value="ECO:0007669"/>
    <property type="project" value="InterPro"/>
</dbReference>
<dbReference type="OrthoDB" id="9776731at2"/>
<dbReference type="GO" id="GO:0046872">
    <property type="term" value="F:metal ion binding"/>
    <property type="evidence" value="ECO:0007669"/>
    <property type="project" value="UniProtKB-KW"/>
</dbReference>
<feature type="binding site" evidence="1">
    <location>
        <position position="146"/>
    </location>
    <ligand>
        <name>Mn(2+)</name>
        <dbReference type="ChEBI" id="CHEBI:29035"/>
        <label>2</label>
    </ligand>
</feature>
<evidence type="ECO:0000256" key="1">
    <source>
        <dbReference type="PIRSR" id="PIRSR005962-1"/>
    </source>
</evidence>
<dbReference type="RefSeq" id="WP_095133833.1">
    <property type="nucleotide sequence ID" value="NZ_NIBG01000009.1"/>
</dbReference>
<dbReference type="SUPFAM" id="SSF55031">
    <property type="entry name" value="Bacterial exopeptidase dimerisation domain"/>
    <property type="match status" value="1"/>
</dbReference>
<protein>
    <submittedName>
        <fullName evidence="3">Peptidase M20</fullName>
    </submittedName>
</protein>
<feature type="binding site" evidence="1">
    <location>
        <position position="338"/>
    </location>
    <ligand>
        <name>Mn(2+)</name>
        <dbReference type="ChEBI" id="CHEBI:29035"/>
        <label>2</label>
    </ligand>
</feature>
<dbReference type="Pfam" id="PF07687">
    <property type="entry name" value="M20_dimer"/>
    <property type="match status" value="1"/>
</dbReference>
<dbReference type="InterPro" id="IPR017439">
    <property type="entry name" value="Amidohydrolase"/>
</dbReference>
<feature type="binding site" evidence="1">
    <location>
        <position position="87"/>
    </location>
    <ligand>
        <name>Mn(2+)</name>
        <dbReference type="ChEBI" id="CHEBI:29035"/>
        <label>2</label>
    </ligand>
</feature>
<dbReference type="InterPro" id="IPR011650">
    <property type="entry name" value="Peptidase_M20_dimer"/>
</dbReference>
<reference evidence="3 4" key="1">
    <citation type="submission" date="2017-06" db="EMBL/GenBank/DDBJ databases">
        <title>Draft genome sequence of anaerobic fermentative bacterium Anaeromicrobium sediminis DY2726D isolated from West Pacific Ocean sediments.</title>
        <authorList>
            <person name="Zeng X."/>
        </authorList>
    </citation>
    <scope>NUCLEOTIDE SEQUENCE [LARGE SCALE GENOMIC DNA]</scope>
    <source>
        <strain evidence="3 4">DY2726D</strain>
    </source>
</reference>
<dbReference type="PANTHER" id="PTHR11014:SF122">
    <property type="entry name" value="AMIDOHYDROLASE AMHX"/>
    <property type="match status" value="1"/>
</dbReference>
<accession>A0A267MJY4</accession>
<dbReference type="PANTHER" id="PTHR11014">
    <property type="entry name" value="PEPTIDASE M20 FAMILY MEMBER"/>
    <property type="match status" value="1"/>
</dbReference>
<dbReference type="Pfam" id="PF01546">
    <property type="entry name" value="Peptidase_M20"/>
    <property type="match status" value="1"/>
</dbReference>
<dbReference type="Proteomes" id="UP000216024">
    <property type="component" value="Unassembled WGS sequence"/>
</dbReference>
<proteinExistence type="predicted"/>
<gene>
    <name evidence="3" type="ORF">CCE28_11330</name>
</gene>
<dbReference type="SUPFAM" id="SSF53187">
    <property type="entry name" value="Zn-dependent exopeptidases"/>
    <property type="match status" value="1"/>
</dbReference>
<keyword evidence="1" id="KW-0464">Manganese</keyword>
<dbReference type="Gene3D" id="3.30.70.360">
    <property type="match status" value="1"/>
</dbReference>
<evidence type="ECO:0000259" key="2">
    <source>
        <dbReference type="Pfam" id="PF07687"/>
    </source>
</evidence>
<keyword evidence="4" id="KW-1185">Reference proteome</keyword>
<dbReference type="Gene3D" id="3.40.630.10">
    <property type="entry name" value="Zn peptidases"/>
    <property type="match status" value="1"/>
</dbReference>
<keyword evidence="1" id="KW-0479">Metal-binding</keyword>
<feature type="domain" description="Peptidase M20 dimerisation" evidence="2">
    <location>
        <begin position="170"/>
        <end position="258"/>
    </location>
</feature>
<dbReference type="PIRSF" id="PIRSF005962">
    <property type="entry name" value="Pept_M20D_amidohydro"/>
    <property type="match status" value="1"/>
</dbReference>
<dbReference type="AlphaFoldDB" id="A0A267MJY4"/>
<dbReference type="InterPro" id="IPR002933">
    <property type="entry name" value="Peptidase_M20"/>
</dbReference>
<dbReference type="EMBL" id="NIBG01000009">
    <property type="protein sequence ID" value="PAB59103.1"/>
    <property type="molecule type" value="Genomic_DNA"/>
</dbReference>